<feature type="compositionally biased region" description="Basic and acidic residues" evidence="1">
    <location>
        <begin position="97"/>
        <end position="108"/>
    </location>
</feature>
<reference evidence="3" key="1">
    <citation type="journal article" date="2017" name="Plant J.">
        <title>The pomegranate (Punica granatum L.) genome and the genomics of punicalagin biosynthesis.</title>
        <authorList>
            <person name="Qin G."/>
            <person name="Xu C."/>
            <person name="Ming R."/>
            <person name="Tang H."/>
            <person name="Guyot R."/>
            <person name="Kramer E.M."/>
            <person name="Hu Y."/>
            <person name="Yi X."/>
            <person name="Qi Y."/>
            <person name="Xu X."/>
            <person name="Gao Z."/>
            <person name="Pan H."/>
            <person name="Jian J."/>
            <person name="Tian Y."/>
            <person name="Yue Z."/>
            <person name="Xu Y."/>
        </authorList>
    </citation>
    <scope>NUCLEOTIDE SEQUENCE [LARGE SCALE GENOMIC DNA]</scope>
    <source>
        <strain evidence="3">cv. Dabenzi</strain>
    </source>
</reference>
<dbReference type="AlphaFoldDB" id="A0A218WK35"/>
<feature type="region of interest" description="Disordered" evidence="1">
    <location>
        <begin position="85"/>
        <end position="125"/>
    </location>
</feature>
<sequence length="170" mass="18998">MGPNRRILDLEDPIRSLPLPLCTYSAGYPSQKKPFSDRDAAALQMTTNIMPPIHLYIDSLHDREPQRMLPADGFMSASRDGPCSRYAGSRRGMRHTAQTDDIQRRTNDRTSSSITAHEAVQTRMPSKPYHTALCANSQSKSPFGSIPIIRVYPGLIWVHPSHSGLWARAV</sequence>
<organism evidence="2 3">
    <name type="scientific">Punica granatum</name>
    <name type="common">Pomegranate</name>
    <dbReference type="NCBI Taxonomy" id="22663"/>
    <lineage>
        <taxon>Eukaryota</taxon>
        <taxon>Viridiplantae</taxon>
        <taxon>Streptophyta</taxon>
        <taxon>Embryophyta</taxon>
        <taxon>Tracheophyta</taxon>
        <taxon>Spermatophyta</taxon>
        <taxon>Magnoliopsida</taxon>
        <taxon>eudicotyledons</taxon>
        <taxon>Gunneridae</taxon>
        <taxon>Pentapetalae</taxon>
        <taxon>rosids</taxon>
        <taxon>malvids</taxon>
        <taxon>Myrtales</taxon>
        <taxon>Lythraceae</taxon>
        <taxon>Punica</taxon>
    </lineage>
</organism>
<gene>
    <name evidence="2" type="ORF">CDL15_Pgr023283</name>
</gene>
<dbReference type="EMBL" id="MTKT01003975">
    <property type="protein sequence ID" value="OWM72878.1"/>
    <property type="molecule type" value="Genomic_DNA"/>
</dbReference>
<proteinExistence type="predicted"/>
<protein>
    <submittedName>
        <fullName evidence="2">Uncharacterized protein</fullName>
    </submittedName>
</protein>
<evidence type="ECO:0000256" key="1">
    <source>
        <dbReference type="SAM" id="MobiDB-lite"/>
    </source>
</evidence>
<evidence type="ECO:0000313" key="2">
    <source>
        <dbReference type="EMBL" id="OWM72878.1"/>
    </source>
</evidence>
<accession>A0A218WK35</accession>
<comment type="caution">
    <text evidence="2">The sequence shown here is derived from an EMBL/GenBank/DDBJ whole genome shotgun (WGS) entry which is preliminary data.</text>
</comment>
<dbReference type="Proteomes" id="UP000197138">
    <property type="component" value="Unassembled WGS sequence"/>
</dbReference>
<evidence type="ECO:0000313" key="3">
    <source>
        <dbReference type="Proteomes" id="UP000197138"/>
    </source>
</evidence>
<name>A0A218WK35_PUNGR</name>